<comment type="caution">
    <text evidence="2">The sequence shown here is derived from an EMBL/GenBank/DDBJ whole genome shotgun (WGS) entry which is preliminary data.</text>
</comment>
<dbReference type="RefSeq" id="XP_047774984.1">
    <property type="nucleotide sequence ID" value="XM_047917434.1"/>
</dbReference>
<proteinExistence type="predicted"/>
<accession>A0ABQ8K4G3</accession>
<dbReference type="GeneID" id="71998166"/>
<dbReference type="EMBL" id="JADCUA010000023">
    <property type="protein sequence ID" value="KAH9831938.1"/>
    <property type="molecule type" value="Genomic_DNA"/>
</dbReference>
<gene>
    <name evidence="3" type="ORF">C8Q71DRAFT_273630</name>
    <name evidence="2" type="ORF">C8Q71DRAFT_288677</name>
</gene>
<organism evidence="2 4">
    <name type="scientific">Rhodofomes roseus</name>
    <dbReference type="NCBI Taxonomy" id="34475"/>
    <lineage>
        <taxon>Eukaryota</taxon>
        <taxon>Fungi</taxon>
        <taxon>Dikarya</taxon>
        <taxon>Basidiomycota</taxon>
        <taxon>Agaricomycotina</taxon>
        <taxon>Agaricomycetes</taxon>
        <taxon>Polyporales</taxon>
        <taxon>Rhodofomes</taxon>
    </lineage>
</organism>
<name>A0ABQ8K4G3_9APHY</name>
<keyword evidence="4" id="KW-1185">Reference proteome</keyword>
<evidence type="ECO:0000313" key="2">
    <source>
        <dbReference type="EMBL" id="KAH9831506.1"/>
    </source>
</evidence>
<evidence type="ECO:0000313" key="3">
    <source>
        <dbReference type="EMBL" id="KAH9831938.1"/>
    </source>
</evidence>
<reference evidence="2 4" key="1">
    <citation type="journal article" date="2021" name="Environ. Microbiol.">
        <title>Gene family expansions and transcriptome signatures uncover fungal adaptations to wood decay.</title>
        <authorList>
            <person name="Hage H."/>
            <person name="Miyauchi S."/>
            <person name="Viragh M."/>
            <person name="Drula E."/>
            <person name="Min B."/>
            <person name="Chaduli D."/>
            <person name="Navarro D."/>
            <person name="Favel A."/>
            <person name="Norest M."/>
            <person name="Lesage-Meessen L."/>
            <person name="Balint B."/>
            <person name="Merenyi Z."/>
            <person name="de Eugenio L."/>
            <person name="Morin E."/>
            <person name="Martinez A.T."/>
            <person name="Baldrian P."/>
            <person name="Stursova M."/>
            <person name="Martinez M.J."/>
            <person name="Novotny C."/>
            <person name="Magnuson J.K."/>
            <person name="Spatafora J.W."/>
            <person name="Maurice S."/>
            <person name="Pangilinan J."/>
            <person name="Andreopoulos W."/>
            <person name="LaButti K."/>
            <person name="Hundley H."/>
            <person name="Na H."/>
            <person name="Kuo A."/>
            <person name="Barry K."/>
            <person name="Lipzen A."/>
            <person name="Henrissat B."/>
            <person name="Riley R."/>
            <person name="Ahrendt S."/>
            <person name="Nagy L.G."/>
            <person name="Grigoriev I.V."/>
            <person name="Martin F."/>
            <person name="Rosso M.N."/>
        </authorList>
    </citation>
    <scope>NUCLEOTIDE SEQUENCE [LARGE SCALE GENOMIC DNA]</scope>
    <source>
        <strain evidence="2 4">CIRM-BRFM 1785</strain>
    </source>
</reference>
<sequence>MPPPPRAHVSRPPYSPRRVRRVPHPLAHSQTREPASTRVLSETHTGRTRSPDFFIWGARSRIRSEGRSRIGVCARGCGRASEYSIISPFAAPLSSHSSSCLRYLRAPSRTTRACPPNAPAPLPNSPSLACTSRAPPSGQRATSPPSRLHLATWRGLLARPSFTPRPTRSRPRSAGLLPGPNAGANPHLPRARARRRSCASPFRPPRSSLHLQHLYSSVLQRALSRLPSRMRCVALRSRQHLAGSTACAHPLPPAARMHDLAVLLPAARLMRRGETTPAPAPMFNTKELPATSRTRTQSRLVLHAKVRSFAPMDHTKASETSRIRIQ</sequence>
<feature type="region of interest" description="Disordered" evidence="1">
    <location>
        <begin position="112"/>
        <end position="146"/>
    </location>
</feature>
<protein>
    <submittedName>
        <fullName evidence="2">Uncharacterized protein</fullName>
    </submittedName>
</protein>
<feature type="compositionally biased region" description="Polar residues" evidence="1">
    <location>
        <begin position="28"/>
        <end position="43"/>
    </location>
</feature>
<dbReference type="EMBL" id="JADCUA010000025">
    <property type="protein sequence ID" value="KAH9831506.1"/>
    <property type="molecule type" value="Genomic_DNA"/>
</dbReference>
<evidence type="ECO:0000313" key="4">
    <source>
        <dbReference type="Proteomes" id="UP000814176"/>
    </source>
</evidence>
<feature type="region of interest" description="Disordered" evidence="1">
    <location>
        <begin position="1"/>
        <end position="46"/>
    </location>
</feature>
<dbReference type="Proteomes" id="UP000814176">
    <property type="component" value="Unassembled WGS sequence"/>
</dbReference>
<feature type="region of interest" description="Disordered" evidence="1">
    <location>
        <begin position="159"/>
        <end position="205"/>
    </location>
</feature>
<evidence type="ECO:0000256" key="1">
    <source>
        <dbReference type="SAM" id="MobiDB-lite"/>
    </source>
</evidence>